<name>A0A0M3IWK2_ASCLU</name>
<proteinExistence type="predicted"/>
<accession>A0A0M3IWK2</accession>
<evidence type="ECO:0000313" key="2">
    <source>
        <dbReference type="WBParaSite" id="ALUE_0002313001-mRNA-1"/>
    </source>
</evidence>
<sequence length="164" mass="18435">MNVIRKGPEEYEFTSRTGGANKGKVHAHLKTGDNDQLFKIQMNVIRKGPEEYEFTSHTGGANKGKVHAHLKTGDNDQLFKIQVTEIKEPFELMLKNTVAGGKQSSQAELTLDPLGTKKTYGVENIIESEGNKFRALRTTLKHPKRGIHFEVLRPARNKYAFSVQ</sequence>
<dbReference type="WBParaSite" id="ALUE_0002313001-mRNA-1">
    <property type="protein sequence ID" value="ALUE_0002313001-mRNA-1"/>
    <property type="gene ID" value="ALUE_0002313001"/>
</dbReference>
<organism evidence="1 2">
    <name type="scientific">Ascaris lumbricoides</name>
    <name type="common">Giant roundworm</name>
    <dbReference type="NCBI Taxonomy" id="6252"/>
    <lineage>
        <taxon>Eukaryota</taxon>
        <taxon>Metazoa</taxon>
        <taxon>Ecdysozoa</taxon>
        <taxon>Nematoda</taxon>
        <taxon>Chromadorea</taxon>
        <taxon>Rhabditida</taxon>
        <taxon>Spirurina</taxon>
        <taxon>Ascaridomorpha</taxon>
        <taxon>Ascaridoidea</taxon>
        <taxon>Ascarididae</taxon>
        <taxon>Ascaris</taxon>
    </lineage>
</organism>
<protein>
    <submittedName>
        <fullName evidence="2">Ricin B-type lectin domain-containing protein</fullName>
    </submittedName>
</protein>
<evidence type="ECO:0000313" key="1">
    <source>
        <dbReference type="Proteomes" id="UP000036681"/>
    </source>
</evidence>
<reference evidence="2" key="1">
    <citation type="submission" date="2017-02" db="UniProtKB">
        <authorList>
            <consortium name="WormBaseParasite"/>
        </authorList>
    </citation>
    <scope>IDENTIFICATION</scope>
</reference>
<dbReference type="AlphaFoldDB" id="A0A0M3IWK2"/>
<keyword evidence="1" id="KW-1185">Reference proteome</keyword>
<dbReference type="Proteomes" id="UP000036681">
    <property type="component" value="Unplaced"/>
</dbReference>